<evidence type="ECO:0000313" key="3">
    <source>
        <dbReference type="Proteomes" id="UP000295063"/>
    </source>
</evidence>
<evidence type="ECO:0000259" key="1">
    <source>
        <dbReference type="Pfam" id="PF07796"/>
    </source>
</evidence>
<comment type="caution">
    <text evidence="2">The sequence shown here is derived from an EMBL/GenBank/DDBJ whole genome shotgun (WGS) entry which is preliminary data.</text>
</comment>
<reference evidence="2 3" key="1">
    <citation type="submission" date="2019-03" db="EMBL/GenBank/DDBJ databases">
        <title>Genomic Encyclopedia of Type Strains, Phase IV (KMG-IV): sequencing the most valuable type-strain genomes for metagenomic binning, comparative biology and taxonomic classification.</title>
        <authorList>
            <person name="Goeker M."/>
        </authorList>
    </citation>
    <scope>NUCLEOTIDE SEQUENCE [LARGE SCALE GENOMIC DNA]</scope>
    <source>
        <strain evidence="2 3">DSM 15969</strain>
    </source>
</reference>
<organism evidence="2 3">
    <name type="scientific">Anaerospora hongkongensis</name>
    <dbReference type="NCBI Taxonomy" id="244830"/>
    <lineage>
        <taxon>Bacteria</taxon>
        <taxon>Bacillati</taxon>
        <taxon>Bacillota</taxon>
        <taxon>Negativicutes</taxon>
        <taxon>Selenomonadales</taxon>
        <taxon>Sporomusaceae</taxon>
        <taxon>Anaerospora</taxon>
    </lineage>
</organism>
<sequence>MNVVNANYGQVAKLRMYILACRTIRDELQLAMKETGINYPVVYVDSGSYPSRESLHRSIQAEVDKINNADVILMVLGYCGNSLMEIKSSSCKIVIPRVNDCIALLLGSADERKKKSQEMNTYFFTQGWLEHEKNILREYERCMTLYGPEQTLRVMKTMLGNYRRFIVINTGAYPLEAVVPKVRECARKLNMLHEIVPGSLRLLHKLLLGQWDEEFIVLEPGQEITIDDICMAKGTGSS</sequence>
<dbReference type="AlphaFoldDB" id="A0A4R1PXI2"/>
<protein>
    <submittedName>
        <fullName evidence="2">Uncharacterized protein DUF1638</fullName>
    </submittedName>
</protein>
<dbReference type="InterPro" id="IPR012437">
    <property type="entry name" value="DUF1638"/>
</dbReference>
<gene>
    <name evidence="2" type="ORF">EV210_106208</name>
</gene>
<evidence type="ECO:0000313" key="2">
    <source>
        <dbReference type="EMBL" id="TCL37339.1"/>
    </source>
</evidence>
<dbReference type="Proteomes" id="UP000295063">
    <property type="component" value="Unassembled WGS sequence"/>
</dbReference>
<feature type="domain" description="DUF1638" evidence="1">
    <location>
        <begin position="52"/>
        <end position="207"/>
    </location>
</feature>
<keyword evidence="3" id="KW-1185">Reference proteome</keyword>
<dbReference type="Pfam" id="PF07796">
    <property type="entry name" value="DUF1638"/>
    <property type="match status" value="1"/>
</dbReference>
<proteinExistence type="predicted"/>
<dbReference type="EMBL" id="SLUI01000006">
    <property type="protein sequence ID" value="TCL37339.1"/>
    <property type="molecule type" value="Genomic_DNA"/>
</dbReference>
<name>A0A4R1PXI2_9FIRM</name>
<accession>A0A4R1PXI2</accession>